<sequence length="96" mass="11198">MPENETLNNSLQVNDSSWTRHTYWVKTASPKITFVVKTIKQPRDIGTEHTYPIHQLPCLRAQNSTRTPIIWVIWTNPVESISGYAMGRIFWICLLR</sequence>
<accession>A0AAV4UZE9</accession>
<comment type="caution">
    <text evidence="1">The sequence shown here is derived from an EMBL/GenBank/DDBJ whole genome shotgun (WGS) entry which is preliminary data.</text>
</comment>
<organism evidence="1 2">
    <name type="scientific">Caerostris darwini</name>
    <dbReference type="NCBI Taxonomy" id="1538125"/>
    <lineage>
        <taxon>Eukaryota</taxon>
        <taxon>Metazoa</taxon>
        <taxon>Ecdysozoa</taxon>
        <taxon>Arthropoda</taxon>
        <taxon>Chelicerata</taxon>
        <taxon>Arachnida</taxon>
        <taxon>Araneae</taxon>
        <taxon>Araneomorphae</taxon>
        <taxon>Entelegynae</taxon>
        <taxon>Araneoidea</taxon>
        <taxon>Araneidae</taxon>
        <taxon>Caerostris</taxon>
    </lineage>
</organism>
<keyword evidence="2" id="KW-1185">Reference proteome</keyword>
<evidence type="ECO:0000313" key="1">
    <source>
        <dbReference type="EMBL" id="GIY63370.1"/>
    </source>
</evidence>
<protein>
    <submittedName>
        <fullName evidence="1">Uncharacterized protein</fullName>
    </submittedName>
</protein>
<gene>
    <name evidence="1" type="ORF">CDAR_272781</name>
</gene>
<name>A0AAV4UZE9_9ARAC</name>
<dbReference type="EMBL" id="BPLQ01012170">
    <property type="protein sequence ID" value="GIY63370.1"/>
    <property type="molecule type" value="Genomic_DNA"/>
</dbReference>
<evidence type="ECO:0000313" key="2">
    <source>
        <dbReference type="Proteomes" id="UP001054837"/>
    </source>
</evidence>
<proteinExistence type="predicted"/>
<dbReference type="Proteomes" id="UP001054837">
    <property type="component" value="Unassembled WGS sequence"/>
</dbReference>
<dbReference type="AlphaFoldDB" id="A0AAV4UZE9"/>
<reference evidence="1 2" key="1">
    <citation type="submission" date="2021-06" db="EMBL/GenBank/DDBJ databases">
        <title>Caerostris darwini draft genome.</title>
        <authorList>
            <person name="Kono N."/>
            <person name="Arakawa K."/>
        </authorList>
    </citation>
    <scope>NUCLEOTIDE SEQUENCE [LARGE SCALE GENOMIC DNA]</scope>
</reference>